<sequence length="1027" mass="114308">MAPAHPGPLPSTTGLDPKYTVPPMPHPNPYQHLDILVSSGGLLLRPHIPGYSHTESYVRISWGLAGKVELVEDTAAKDPELDWSKAAVVYGVLGSLDLFTASYLLVISSRTELGNFLDKDHPVYAIKAVHGIPLSEERATVAVAALLSRNTHNPRPSLLPPVNHDASAGDSLTHSRAPTRAVKFADGDDIKVMTPIAIQEEDFFAHLQSNTIHSPSPSSGRSSPSSELSQTGPVERTVASRLAFWDRFSKRSKPDDFGDSYPVDDPDSSLDTIIMSDHQEPAEVLEDIIAATAPAPTTQEETHNQLEDKIVRETIKEFSKGGMYFAYTFDITRCLQHKRNQVCRANRHSASLGDLKSSRNGPPEPSKDGVDPLAEPSSMLPLWRRVDKQFWWNERLSKLFIDAGLHDYILPVMQGYFQIASFNVPPMNGEPDELALVDYIVISRRSRDRAGLRYQRRGVGEEGNVANFVQTESVVRVQREGLTNVFSYVQLRGSIPLYWNQSGYVLKPPPQLSAERTHAQHAEALRRHFNKIIPKYGPQSIVNLAELVGKEGVLSHAYNQHITEWSSPDVCYCGYDFHAETKGMKYENISKLVAKQEQTFERQAYLWVSNNNLMSEQKGAFRVNCIDCLDRTNVVQSAFARYVLNRQLGALALYNPEEAHHECDMVFNDVWANNGDAISRAYAGTSALKGDFTRTGRRDLTGMLNDGVNSLARMYTSTFSDWFSQAVIDYLLGNRNLSVFSEFLLKLQSSDPRDLIRLSRIRAEAIATSVSRVLTEGERLLCGWAVFSPSELNLKFSDKFEEKVLLLTRTAIYIVSYDYTLEKVKLYTCVPLGDIIQITKGAYILSPLEEASKDSLQNAGFTLTWSPTKQTARMTTYSMRNSIDMSRSSPSIPTKRTSFSPINTSPQRKHTGVQLSKLLSRAAEPAQIGDEVFAAFKALPIDPARSRRATGSIIEPADELSGAKNCKEAVDLMVDSIVRACQDVGGGHQPNFVVEEAVVSLTEANRNTTMYAKMEYGVKRLLWLGGY</sequence>
<dbReference type="EMBL" id="MU118103">
    <property type="protein sequence ID" value="KAF9645129.1"/>
    <property type="molecule type" value="Genomic_DNA"/>
</dbReference>
<gene>
    <name evidence="1" type="ORF">BDM02DRAFT_3189985</name>
</gene>
<reference evidence="1" key="2">
    <citation type="journal article" date="2020" name="Nat. Commun.">
        <title>Large-scale genome sequencing of mycorrhizal fungi provides insights into the early evolution of symbiotic traits.</title>
        <authorList>
            <person name="Miyauchi S."/>
            <person name="Kiss E."/>
            <person name="Kuo A."/>
            <person name="Drula E."/>
            <person name="Kohler A."/>
            <person name="Sanchez-Garcia M."/>
            <person name="Morin E."/>
            <person name="Andreopoulos B."/>
            <person name="Barry K.W."/>
            <person name="Bonito G."/>
            <person name="Buee M."/>
            <person name="Carver A."/>
            <person name="Chen C."/>
            <person name="Cichocki N."/>
            <person name="Clum A."/>
            <person name="Culley D."/>
            <person name="Crous P.W."/>
            <person name="Fauchery L."/>
            <person name="Girlanda M."/>
            <person name="Hayes R.D."/>
            <person name="Keri Z."/>
            <person name="LaButti K."/>
            <person name="Lipzen A."/>
            <person name="Lombard V."/>
            <person name="Magnuson J."/>
            <person name="Maillard F."/>
            <person name="Murat C."/>
            <person name="Nolan M."/>
            <person name="Ohm R.A."/>
            <person name="Pangilinan J."/>
            <person name="Pereira M.F."/>
            <person name="Perotto S."/>
            <person name="Peter M."/>
            <person name="Pfister S."/>
            <person name="Riley R."/>
            <person name="Sitrit Y."/>
            <person name="Stielow J.B."/>
            <person name="Szollosi G."/>
            <person name="Zifcakova L."/>
            <person name="Stursova M."/>
            <person name="Spatafora J.W."/>
            <person name="Tedersoo L."/>
            <person name="Vaario L.M."/>
            <person name="Yamada A."/>
            <person name="Yan M."/>
            <person name="Wang P."/>
            <person name="Xu J."/>
            <person name="Bruns T."/>
            <person name="Baldrian P."/>
            <person name="Vilgalys R."/>
            <person name="Dunand C."/>
            <person name="Henrissat B."/>
            <person name="Grigoriev I.V."/>
            <person name="Hibbett D."/>
            <person name="Nagy L.G."/>
            <person name="Martin F.M."/>
        </authorList>
    </citation>
    <scope>NUCLEOTIDE SEQUENCE</scope>
    <source>
        <strain evidence="1">P2</strain>
    </source>
</reference>
<evidence type="ECO:0000313" key="2">
    <source>
        <dbReference type="Proteomes" id="UP000886501"/>
    </source>
</evidence>
<keyword evidence="2" id="KW-1185">Reference proteome</keyword>
<reference evidence="1" key="1">
    <citation type="submission" date="2019-10" db="EMBL/GenBank/DDBJ databases">
        <authorList>
            <consortium name="DOE Joint Genome Institute"/>
            <person name="Kuo A."/>
            <person name="Miyauchi S."/>
            <person name="Kiss E."/>
            <person name="Drula E."/>
            <person name="Kohler A."/>
            <person name="Sanchez-Garcia M."/>
            <person name="Andreopoulos B."/>
            <person name="Barry K.W."/>
            <person name="Bonito G."/>
            <person name="Buee M."/>
            <person name="Carver A."/>
            <person name="Chen C."/>
            <person name="Cichocki N."/>
            <person name="Clum A."/>
            <person name="Culley D."/>
            <person name="Crous P.W."/>
            <person name="Fauchery L."/>
            <person name="Girlanda M."/>
            <person name="Hayes R."/>
            <person name="Keri Z."/>
            <person name="Labutti K."/>
            <person name="Lipzen A."/>
            <person name="Lombard V."/>
            <person name="Magnuson J."/>
            <person name="Maillard F."/>
            <person name="Morin E."/>
            <person name="Murat C."/>
            <person name="Nolan M."/>
            <person name="Ohm R."/>
            <person name="Pangilinan J."/>
            <person name="Pereira M."/>
            <person name="Perotto S."/>
            <person name="Peter M."/>
            <person name="Riley R."/>
            <person name="Sitrit Y."/>
            <person name="Stielow B."/>
            <person name="Szollosi G."/>
            <person name="Zifcakova L."/>
            <person name="Stursova M."/>
            <person name="Spatafora J.W."/>
            <person name="Tedersoo L."/>
            <person name="Vaario L.-M."/>
            <person name="Yamada A."/>
            <person name="Yan M."/>
            <person name="Wang P."/>
            <person name="Xu J."/>
            <person name="Bruns T."/>
            <person name="Baldrian P."/>
            <person name="Vilgalys R."/>
            <person name="Henrissat B."/>
            <person name="Grigoriev I.V."/>
            <person name="Hibbett D."/>
            <person name="Nagy L.G."/>
            <person name="Martin F.M."/>
        </authorList>
    </citation>
    <scope>NUCLEOTIDE SEQUENCE</scope>
    <source>
        <strain evidence="1">P2</strain>
    </source>
</reference>
<evidence type="ECO:0000313" key="1">
    <source>
        <dbReference type="EMBL" id="KAF9645129.1"/>
    </source>
</evidence>
<protein>
    <submittedName>
        <fullName evidence="1">Uncharacterized protein</fullName>
    </submittedName>
</protein>
<comment type="caution">
    <text evidence="1">The sequence shown here is derived from an EMBL/GenBank/DDBJ whole genome shotgun (WGS) entry which is preliminary data.</text>
</comment>
<dbReference type="Proteomes" id="UP000886501">
    <property type="component" value="Unassembled WGS sequence"/>
</dbReference>
<name>A0ACB6Z5X9_THEGA</name>
<organism evidence="1 2">
    <name type="scientific">Thelephora ganbajun</name>
    <name type="common">Ganba fungus</name>
    <dbReference type="NCBI Taxonomy" id="370292"/>
    <lineage>
        <taxon>Eukaryota</taxon>
        <taxon>Fungi</taxon>
        <taxon>Dikarya</taxon>
        <taxon>Basidiomycota</taxon>
        <taxon>Agaricomycotina</taxon>
        <taxon>Agaricomycetes</taxon>
        <taxon>Thelephorales</taxon>
        <taxon>Thelephoraceae</taxon>
        <taxon>Thelephora</taxon>
    </lineage>
</organism>
<accession>A0ACB6Z5X9</accession>
<proteinExistence type="predicted"/>